<feature type="domain" description="ResB-like" evidence="8">
    <location>
        <begin position="354"/>
        <end position="421"/>
    </location>
</feature>
<keyword evidence="9" id="KW-0150">Chloroplast</keyword>
<dbReference type="PANTHER" id="PTHR31566">
    <property type="entry name" value="CYTOCHROME C BIOGENESIS PROTEIN CCS1, CHLOROPLASTIC"/>
    <property type="match status" value="1"/>
</dbReference>
<dbReference type="PANTHER" id="PTHR31566:SF0">
    <property type="entry name" value="CYTOCHROME C BIOGENESIS PROTEIN CCS1, CHLOROPLASTIC"/>
    <property type="match status" value="1"/>
</dbReference>
<dbReference type="Pfam" id="PF05140">
    <property type="entry name" value="ResB"/>
    <property type="match status" value="2"/>
</dbReference>
<organism evidence="9">
    <name type="scientific">Scinaia undulata</name>
    <dbReference type="NCBI Taxonomy" id="1884664"/>
    <lineage>
        <taxon>Eukaryota</taxon>
        <taxon>Rhodophyta</taxon>
        <taxon>Florideophyceae</taxon>
        <taxon>Nemaliophycidae</taxon>
        <taxon>Nemaliales</taxon>
        <taxon>Scinaiaceae</taxon>
        <taxon>Scinaia</taxon>
    </lineage>
</organism>
<comment type="similarity">
    <text evidence="6">Belongs to the Ccs1/CcsB family.</text>
</comment>
<comment type="subunit">
    <text evidence="6">May interact with CcsA.</text>
</comment>
<dbReference type="GO" id="GO:0017004">
    <property type="term" value="P:cytochrome complex assembly"/>
    <property type="evidence" value="ECO:0007669"/>
    <property type="project" value="UniProtKB-UniRule"/>
</dbReference>
<evidence type="ECO:0000256" key="6">
    <source>
        <dbReference type="HAMAP-Rule" id="MF_01392"/>
    </source>
</evidence>
<geneLocation type="chloroplast" evidence="9"/>
<keyword evidence="6" id="KW-0793">Thylakoid</keyword>
<keyword evidence="3 6" id="KW-0201">Cytochrome c-type biogenesis</keyword>
<dbReference type="GO" id="GO:0009535">
    <property type="term" value="C:chloroplast thylakoid membrane"/>
    <property type="evidence" value="ECO:0007669"/>
    <property type="project" value="UniProtKB-SubCell"/>
</dbReference>
<evidence type="ECO:0000256" key="4">
    <source>
        <dbReference type="ARBA" id="ARBA00022989"/>
    </source>
</evidence>
<comment type="function">
    <text evidence="6">Required during biogenesis of c-type cytochromes (cytochrome c6 and cytochrome f) at the step of heme attachment.</text>
</comment>
<dbReference type="InterPro" id="IPR007816">
    <property type="entry name" value="ResB-like_domain"/>
</dbReference>
<keyword evidence="9" id="KW-0934">Plastid</keyword>
<sequence>MIYKIFRWKAFRLLGNLTFSILLLLSISAISIIGTIIEQDRGIDYYQLKYPVNTSVNFNFSWEIIKLYQLDKLYSSWAFITIIIIFALSLITCTFSTQLPSLKYARKWKLRKEIPEAQAVYSQKYNIYCTPSPVIYSLNYIRYYVFYQKKYIYSYQGLYGKLAPVFVHISLISLLAGSLGSLFMSFYIQEIIPSGEHFNLQNAVQAGPLSIIPTKITGKVNNFFIEYYSNGSIKQFYSDLTIHNHTNQKVKTNLISVNNPLKFEKLTIYQTDWQINGIRLSIGNSGPIQIPLFKIINKNNEHWGTTLNYAKNRQISILVTGPDQMIECYNINGQLIKKFNLKENITIDHIPIHIDNIITSTGLQIKQDPGLPVVYASFFLLMTSTFTSYLSYSQLWIIQNSSGIYISGRTNRAYVKFEEDVAYISKQISLRT</sequence>
<feature type="transmembrane region" description="Helical" evidence="7">
    <location>
        <begin position="77"/>
        <end position="102"/>
    </location>
</feature>
<dbReference type="RefSeq" id="YP_009314839.1">
    <property type="nucleotide sequence ID" value="NC_031664.1"/>
</dbReference>
<evidence type="ECO:0000256" key="2">
    <source>
        <dbReference type="ARBA" id="ARBA00022692"/>
    </source>
</evidence>
<feature type="transmembrane region" description="Helical" evidence="7">
    <location>
        <begin position="12"/>
        <end position="37"/>
    </location>
</feature>
<evidence type="ECO:0000256" key="5">
    <source>
        <dbReference type="ARBA" id="ARBA00023136"/>
    </source>
</evidence>
<reference evidence="9" key="2">
    <citation type="submission" date="2016-10" db="EMBL/GenBank/DDBJ databases">
        <authorList>
            <person name="de Groot N.N."/>
        </authorList>
    </citation>
    <scope>NUCLEOTIDE SEQUENCE</scope>
    <source>
        <strain evidence="9">J.0081</strain>
    </source>
</reference>
<protein>
    <recommendedName>
        <fullName evidence="6">Cytochrome c biogenesis protein Ccs1</fullName>
    </recommendedName>
</protein>
<keyword evidence="5 6" id="KW-0472">Membrane</keyword>
<reference evidence="9" key="1">
    <citation type="submission" date="2016-10" db="EMBL/GenBank/DDBJ databases">
        <title>Chloroplast genomes as a tool to resolve red algal phylogenies: a case study in the Nemaliales.</title>
        <authorList>
            <person name="Costa J.F."/>
            <person name="Lin S.M."/>
            <person name="Macaya E.C."/>
            <person name="Fernandez-Garcia C."/>
            <person name="Verbruggen H."/>
        </authorList>
    </citation>
    <scope>NUCLEOTIDE SEQUENCE</scope>
    <source>
        <strain evidence="9">J.0081</strain>
    </source>
</reference>
<dbReference type="GeneID" id="30001244"/>
<dbReference type="InterPro" id="IPR023494">
    <property type="entry name" value="Cyt_c_bgen_Ccs1/CcsB/ResB"/>
</dbReference>
<evidence type="ECO:0000256" key="7">
    <source>
        <dbReference type="SAM" id="Phobius"/>
    </source>
</evidence>
<dbReference type="HAMAP" id="MF_01392">
    <property type="entry name" value="CytC_Ccs1"/>
    <property type="match status" value="1"/>
</dbReference>
<accession>A0A1G4NXG0</accession>
<feature type="transmembrane region" description="Helical" evidence="7">
    <location>
        <begin position="165"/>
        <end position="188"/>
    </location>
</feature>
<gene>
    <name evidence="6 9" type="primary">ccs1</name>
    <name evidence="9" type="ORF">J0081_10</name>
</gene>
<dbReference type="AlphaFoldDB" id="A0A1G4NXG0"/>
<evidence type="ECO:0000256" key="3">
    <source>
        <dbReference type="ARBA" id="ARBA00022748"/>
    </source>
</evidence>
<evidence type="ECO:0000259" key="8">
    <source>
        <dbReference type="Pfam" id="PF05140"/>
    </source>
</evidence>
<feature type="domain" description="ResB-like" evidence="8">
    <location>
        <begin position="19"/>
        <end position="281"/>
    </location>
</feature>
<keyword evidence="4 6" id="KW-1133">Transmembrane helix</keyword>
<proteinExistence type="inferred from homology"/>
<evidence type="ECO:0000313" key="9">
    <source>
        <dbReference type="EMBL" id="SCW23294.1"/>
    </source>
</evidence>
<keyword evidence="2 6" id="KW-0812">Transmembrane</keyword>
<dbReference type="EMBL" id="LT622873">
    <property type="protein sequence ID" value="SCW23294.1"/>
    <property type="molecule type" value="Genomic_DNA"/>
</dbReference>
<comment type="subcellular location">
    <subcellularLocation>
        <location evidence="1">Membrane</location>
        <topology evidence="1">Multi-pass membrane protein</topology>
    </subcellularLocation>
    <subcellularLocation>
        <location evidence="6">Plastid</location>
        <location evidence="6">Chloroplast thylakoid membrane</location>
        <topology evidence="6">Multi-pass membrane protein</topology>
    </subcellularLocation>
</comment>
<evidence type="ECO:0000256" key="1">
    <source>
        <dbReference type="ARBA" id="ARBA00004141"/>
    </source>
</evidence>
<name>A0A1G4NXG0_9FLOR</name>